<evidence type="ECO:0000313" key="1">
    <source>
        <dbReference type="EMBL" id="CAG8479135.1"/>
    </source>
</evidence>
<accession>A0ACA9KKP7</accession>
<organism evidence="1 2">
    <name type="scientific">Racocetra persica</name>
    <dbReference type="NCBI Taxonomy" id="160502"/>
    <lineage>
        <taxon>Eukaryota</taxon>
        <taxon>Fungi</taxon>
        <taxon>Fungi incertae sedis</taxon>
        <taxon>Mucoromycota</taxon>
        <taxon>Glomeromycotina</taxon>
        <taxon>Glomeromycetes</taxon>
        <taxon>Diversisporales</taxon>
        <taxon>Gigasporaceae</taxon>
        <taxon>Racocetra</taxon>
    </lineage>
</organism>
<dbReference type="Proteomes" id="UP000789920">
    <property type="component" value="Unassembled WGS sequence"/>
</dbReference>
<reference evidence="1" key="1">
    <citation type="submission" date="2021-06" db="EMBL/GenBank/DDBJ databases">
        <authorList>
            <person name="Kallberg Y."/>
            <person name="Tangrot J."/>
            <person name="Rosling A."/>
        </authorList>
    </citation>
    <scope>NUCLEOTIDE SEQUENCE</scope>
    <source>
        <strain evidence="1">MA461A</strain>
    </source>
</reference>
<dbReference type="EMBL" id="CAJVQC010000734">
    <property type="protein sequence ID" value="CAG8479135.1"/>
    <property type="molecule type" value="Genomic_DNA"/>
</dbReference>
<sequence length="121" mass="13843">MSRKQNKDNFNINESNKRLNLDISLVNHTNSSQSHNESIEEQDAKFFNTSNFHSSYTFDDKSRVSDSSASHSSNISDNKSTVSDLSDITNIDINKYAKYNNLISGKPKVPEDRYQEFLSKK</sequence>
<protein>
    <submittedName>
        <fullName evidence="1">34206_t:CDS:1</fullName>
    </submittedName>
</protein>
<proteinExistence type="predicted"/>
<keyword evidence="2" id="KW-1185">Reference proteome</keyword>
<evidence type="ECO:0000313" key="2">
    <source>
        <dbReference type="Proteomes" id="UP000789920"/>
    </source>
</evidence>
<comment type="caution">
    <text evidence="1">The sequence shown here is derived from an EMBL/GenBank/DDBJ whole genome shotgun (WGS) entry which is preliminary data.</text>
</comment>
<name>A0ACA9KKP7_9GLOM</name>
<gene>
    <name evidence="1" type="ORF">RPERSI_LOCUS905</name>
</gene>